<dbReference type="KEGG" id="dbk:DGMP_16010"/>
<accession>A0A8D5FKX8</accession>
<organism evidence="2 3">
    <name type="scientific">Desulfomarina profundi</name>
    <dbReference type="NCBI Taxonomy" id="2772557"/>
    <lineage>
        <taxon>Bacteria</taxon>
        <taxon>Pseudomonadati</taxon>
        <taxon>Thermodesulfobacteriota</taxon>
        <taxon>Desulfobulbia</taxon>
        <taxon>Desulfobulbales</taxon>
        <taxon>Desulfobulbaceae</taxon>
        <taxon>Desulfomarina</taxon>
    </lineage>
</organism>
<dbReference type="AlphaFoldDB" id="A0A8D5FKX8"/>
<name>A0A8D5FKX8_9BACT</name>
<keyword evidence="3" id="KW-1185">Reference proteome</keyword>
<dbReference type="EMBL" id="AP024086">
    <property type="protein sequence ID" value="BCL60908.1"/>
    <property type="molecule type" value="Genomic_DNA"/>
</dbReference>
<feature type="region of interest" description="Disordered" evidence="1">
    <location>
        <begin position="193"/>
        <end position="212"/>
    </location>
</feature>
<evidence type="ECO:0000313" key="3">
    <source>
        <dbReference type="Proteomes" id="UP000826725"/>
    </source>
</evidence>
<gene>
    <name evidence="2" type="ORF">DGMP_16010</name>
</gene>
<reference evidence="2" key="1">
    <citation type="submission" date="2020-09" db="EMBL/GenBank/DDBJ databases">
        <title>Desulfogranum mesoprofundum gen. nov., sp. nov., a novel mesophilic, sulfate-reducing chemolithoautotroph isolated from a deep-sea hydrothermal vent chimney in the Suiyo Seamount.</title>
        <authorList>
            <person name="Hashimoto Y."/>
            <person name="Nakagawa S."/>
        </authorList>
    </citation>
    <scope>NUCLEOTIDE SEQUENCE</scope>
    <source>
        <strain evidence="2">KT2</strain>
    </source>
</reference>
<evidence type="ECO:0000256" key="1">
    <source>
        <dbReference type="SAM" id="MobiDB-lite"/>
    </source>
</evidence>
<sequence>MQSSQHWEILARDLANRINNQLIITDNIQSAVYVEPTCGDESTPCAPNETSSFNEAFRDLLITNLFDYGIPTRNQMKEDTISIQYKVQIVRHNSDRTRTLQPGVLTAISSAIVVLRNAPSNLVLLASGVAADIANTTFTTNGHYEIIITTSMVKDEKYLFRASDIYYINDEDFYHYQESNGLKTKIIPFSGTTREHKPETVTPENSLNKKET</sequence>
<proteinExistence type="predicted"/>
<protein>
    <submittedName>
        <fullName evidence="2">Uncharacterized protein</fullName>
    </submittedName>
</protein>
<dbReference type="Proteomes" id="UP000826725">
    <property type="component" value="Chromosome"/>
</dbReference>
<evidence type="ECO:0000313" key="2">
    <source>
        <dbReference type="EMBL" id="BCL60908.1"/>
    </source>
</evidence>